<evidence type="ECO:0000313" key="6">
    <source>
        <dbReference type="EMBL" id="CAB3992358.1"/>
    </source>
</evidence>
<dbReference type="OrthoDB" id="10264956at2759"/>
<dbReference type="Pfam" id="PF11969">
    <property type="entry name" value="DcpS_C"/>
    <property type="match status" value="2"/>
</dbReference>
<evidence type="ECO:0000256" key="3">
    <source>
        <dbReference type="ARBA" id="ARBA00015636"/>
    </source>
</evidence>
<name>A0A6S7GK87_PARCT</name>
<dbReference type="GO" id="GO:0000932">
    <property type="term" value="C:P-body"/>
    <property type="evidence" value="ECO:0007669"/>
    <property type="project" value="TreeGrafter"/>
</dbReference>
<protein>
    <recommendedName>
        <fullName evidence="3 5">m7GpppX diphosphatase</fullName>
        <ecNumber evidence="2 5">3.6.1.59</ecNumber>
    </recommendedName>
</protein>
<evidence type="ECO:0000256" key="5">
    <source>
        <dbReference type="PIRNR" id="PIRNR028973"/>
    </source>
</evidence>
<dbReference type="AlphaFoldDB" id="A0A6S7GK87"/>
<keyword evidence="5" id="KW-0378">Hydrolase</keyword>
<dbReference type="SUPFAM" id="SSF102860">
    <property type="entry name" value="mRNA decapping enzyme DcpS N-terminal domain"/>
    <property type="match status" value="1"/>
</dbReference>
<accession>A0A6S7GK87</accession>
<gene>
    <name evidence="6" type="ORF">PACLA_8A023412</name>
</gene>
<dbReference type="InterPro" id="IPR011145">
    <property type="entry name" value="Scavenger_mRNA_decap_enz_N"/>
</dbReference>
<reference evidence="6" key="1">
    <citation type="submission" date="2020-04" db="EMBL/GenBank/DDBJ databases">
        <authorList>
            <person name="Alioto T."/>
            <person name="Alioto T."/>
            <person name="Gomez Garrido J."/>
        </authorList>
    </citation>
    <scope>NUCLEOTIDE SEQUENCE</scope>
    <source>
        <strain evidence="6">A484AB</strain>
    </source>
</reference>
<dbReference type="PANTHER" id="PTHR12978">
    <property type="entry name" value="HISTIDINE TRIAD HIT PROTEIN MEMBER"/>
    <property type="match status" value="1"/>
</dbReference>
<dbReference type="InterPro" id="IPR036265">
    <property type="entry name" value="HIT-like_sf"/>
</dbReference>
<dbReference type="EMBL" id="CACRXK020002033">
    <property type="protein sequence ID" value="CAB3992358.1"/>
    <property type="molecule type" value="Genomic_DNA"/>
</dbReference>
<sequence length="370" mass="42817">MADSRSDEINSSCNKRRLEANLVLENENEECKKMKYEAMNDFQLVKILAEDARNKTLILHLQNKVEHKDAVSILEKTPFSNKMVDTILSSDVKMELQFNNDIYSQFLCKFPEEINFVKNTLIYPATEKHLNKYSAQRTYLVTETPDIYQKVTLPFIEEQAGHLQWVYNILEKKAEADRIVCEDPHPEHGFILLPDLKWEQTQLNNLYVMAVSYKHGIKTLRDLNATHLPLLKNILKQGTVRNNQMSGFSNVLYCRPTSILGFHMASRGGQGSVSREAILKTYNVHPSQLRVFVHYQPSYYHFHVHFTHVEYDAPGSVVGRAHLLQDIIDNIENFDSNYYAKKTLQFNISEKNKLFSRLKTAGIVSEITVE</sequence>
<dbReference type="GO" id="GO:0000340">
    <property type="term" value="F:RNA 7-methylguanosine cap binding"/>
    <property type="evidence" value="ECO:0007669"/>
    <property type="project" value="UniProtKB-UniRule"/>
</dbReference>
<dbReference type="Proteomes" id="UP001152795">
    <property type="component" value="Unassembled WGS sequence"/>
</dbReference>
<proteinExistence type="inferred from homology"/>
<organism evidence="6 7">
    <name type="scientific">Paramuricea clavata</name>
    <name type="common">Red gorgonian</name>
    <name type="synonym">Violescent sea-whip</name>
    <dbReference type="NCBI Taxonomy" id="317549"/>
    <lineage>
        <taxon>Eukaryota</taxon>
        <taxon>Metazoa</taxon>
        <taxon>Cnidaria</taxon>
        <taxon>Anthozoa</taxon>
        <taxon>Octocorallia</taxon>
        <taxon>Malacalcyonacea</taxon>
        <taxon>Plexauridae</taxon>
        <taxon>Paramuricea</taxon>
    </lineage>
</organism>
<keyword evidence="5" id="KW-0539">Nucleus</keyword>
<dbReference type="Gene3D" id="3.30.200.40">
    <property type="entry name" value="Scavenger mRNA decapping enzyme, N-terminal domain"/>
    <property type="match status" value="1"/>
</dbReference>
<comment type="catalytic activity">
    <reaction evidence="4 5">
        <text>a 5'-end (N(7)-methyl 5'-triphosphoguanosine)-ribonucleoside in mRNA + H2O = N(7)-methyl-GMP + a 5'-end diphospho-ribonucleoside in mRNA + 2 H(+)</text>
        <dbReference type="Rhea" id="RHEA:65388"/>
        <dbReference type="Rhea" id="RHEA-COMP:17165"/>
        <dbReference type="Rhea" id="RHEA-COMP:17167"/>
        <dbReference type="ChEBI" id="CHEBI:15377"/>
        <dbReference type="ChEBI" id="CHEBI:15378"/>
        <dbReference type="ChEBI" id="CHEBI:58285"/>
        <dbReference type="ChEBI" id="CHEBI:156461"/>
        <dbReference type="ChEBI" id="CHEBI:167616"/>
        <dbReference type="EC" id="3.6.1.59"/>
    </reaction>
</comment>
<evidence type="ECO:0000256" key="1">
    <source>
        <dbReference type="ARBA" id="ARBA00010208"/>
    </source>
</evidence>
<evidence type="ECO:0000256" key="2">
    <source>
        <dbReference type="ARBA" id="ARBA00012520"/>
    </source>
</evidence>
<comment type="subcellular location">
    <subcellularLocation>
        <location evidence="5">Nucleus</location>
    </subcellularLocation>
</comment>
<evidence type="ECO:0000256" key="4">
    <source>
        <dbReference type="ARBA" id="ARBA00048222"/>
    </source>
</evidence>
<dbReference type="EC" id="3.6.1.59" evidence="2 5"/>
<dbReference type="GO" id="GO:0006397">
    <property type="term" value="P:mRNA processing"/>
    <property type="evidence" value="ECO:0007669"/>
    <property type="project" value="UniProtKB-KW"/>
</dbReference>
<dbReference type="Gene3D" id="3.30.428.10">
    <property type="entry name" value="HIT-like"/>
    <property type="match status" value="1"/>
</dbReference>
<keyword evidence="7" id="KW-1185">Reference proteome</keyword>
<dbReference type="PANTHER" id="PTHR12978:SF0">
    <property type="entry name" value="M7GPPPX DIPHOSPHATASE"/>
    <property type="match status" value="1"/>
</dbReference>
<comment type="caution">
    <text evidence="6">The sequence shown here is derived from an EMBL/GenBank/DDBJ whole genome shotgun (WGS) entry which is preliminary data.</text>
</comment>
<dbReference type="GO" id="GO:0140932">
    <property type="term" value="F:5'-(N(7)-methyl 5'-triphosphoguanosine)-[mRNA] diphosphatase activity"/>
    <property type="evidence" value="ECO:0007669"/>
    <property type="project" value="UniProtKB-EC"/>
</dbReference>
<dbReference type="FunFam" id="3.30.200.40:FF:000001">
    <property type="entry name" value="m7GpppX diphosphatase"/>
    <property type="match status" value="1"/>
</dbReference>
<comment type="function">
    <text evidence="5">Decapping scavenger enzyme that catalyzes the cleavage of a residual cap structure following the degradation of mRNAs by the 3'-&gt;5' exosome-mediated mRNA decay pathway.</text>
</comment>
<evidence type="ECO:0000313" key="7">
    <source>
        <dbReference type="Proteomes" id="UP001152795"/>
    </source>
</evidence>
<dbReference type="InterPro" id="IPR008594">
    <property type="entry name" value="DcpS/DCS2"/>
</dbReference>
<keyword evidence="5" id="KW-0507">mRNA processing</keyword>
<dbReference type="SUPFAM" id="SSF54197">
    <property type="entry name" value="HIT-like"/>
    <property type="match status" value="2"/>
</dbReference>
<dbReference type="GO" id="GO:0005634">
    <property type="term" value="C:nucleus"/>
    <property type="evidence" value="ECO:0007669"/>
    <property type="project" value="UniProtKB-SubCell"/>
</dbReference>
<comment type="similarity">
    <text evidence="1 5">Belongs to the HIT family.</text>
</comment>
<dbReference type="PIRSF" id="PIRSF028973">
    <property type="entry name" value="Scavenger_mRNA_decap_enz"/>
    <property type="match status" value="1"/>
</dbReference>
<dbReference type="Pfam" id="PF05652">
    <property type="entry name" value="DcpS"/>
    <property type="match status" value="1"/>
</dbReference>
<dbReference type="GO" id="GO:0000290">
    <property type="term" value="P:deadenylation-dependent decapping of nuclear-transcribed mRNA"/>
    <property type="evidence" value="ECO:0007669"/>
    <property type="project" value="UniProtKB-UniRule"/>
</dbReference>